<reference evidence="3" key="2">
    <citation type="submission" date="2021-03" db="UniProtKB">
        <authorList>
            <consortium name="EnsemblPlants"/>
        </authorList>
    </citation>
    <scope>IDENTIFICATION</scope>
</reference>
<feature type="region of interest" description="Disordered" evidence="2">
    <location>
        <begin position="39"/>
        <end position="61"/>
    </location>
</feature>
<dbReference type="EMBL" id="UZAU01000693">
    <property type="status" value="NOT_ANNOTATED_CDS"/>
    <property type="molecule type" value="Genomic_DNA"/>
</dbReference>
<evidence type="ECO:0000256" key="2">
    <source>
        <dbReference type="SAM" id="MobiDB-lite"/>
    </source>
</evidence>
<keyword evidence="4" id="KW-1185">Reference proteome</keyword>
<feature type="compositionally biased region" description="Acidic residues" evidence="2">
    <location>
        <begin position="12"/>
        <end position="22"/>
    </location>
</feature>
<feature type="coiled-coil region" evidence="1">
    <location>
        <begin position="159"/>
        <end position="243"/>
    </location>
</feature>
<keyword evidence="1" id="KW-0175">Coiled coil</keyword>
<proteinExistence type="predicted"/>
<sequence length="267" mass="29855">MEGKGKVVLTEQEQEDSSDDEPLSVLVWKNAPAYVFQALRKRSGDNSGQTPLPKRSKGNEILPKKKGLVELLIEVPEETVFDMEVLPKKAPKPKGAKGGITDGSGPTKSSNAPIVLNPKTKKGKEMLQHYQDWLLPKVNGQLLNGDEMSVELLMGGLLKEATRKEVDTAKKEIEVVRAELGEVNKKLLATNNREMNELKDEREGLHTLLATLTTDKTNLEENVKSRETREEELLKEVENLESAALEVFYEFWKANPEGNFDYLGNTK</sequence>
<protein>
    <submittedName>
        <fullName evidence="3">Uncharacterized protein</fullName>
    </submittedName>
</protein>
<evidence type="ECO:0000256" key="1">
    <source>
        <dbReference type="SAM" id="Coils"/>
    </source>
</evidence>
<dbReference type="AlphaFoldDB" id="A0A803QCF3"/>
<feature type="region of interest" description="Disordered" evidence="2">
    <location>
        <begin position="89"/>
        <end position="115"/>
    </location>
</feature>
<reference evidence="3" key="1">
    <citation type="submission" date="2018-11" db="EMBL/GenBank/DDBJ databases">
        <authorList>
            <person name="Grassa J C."/>
        </authorList>
    </citation>
    <scope>NUCLEOTIDE SEQUENCE [LARGE SCALE GENOMIC DNA]</scope>
</reference>
<dbReference type="EnsemblPlants" id="evm.model.08.806">
    <property type="protein sequence ID" value="cds.evm.model.08.806"/>
    <property type="gene ID" value="evm.TU.08.806"/>
</dbReference>
<name>A0A803QCF3_CANSA</name>
<evidence type="ECO:0000313" key="4">
    <source>
        <dbReference type="Proteomes" id="UP000596661"/>
    </source>
</evidence>
<feature type="region of interest" description="Disordered" evidence="2">
    <location>
        <begin position="1"/>
        <end position="24"/>
    </location>
</feature>
<organism evidence="3 4">
    <name type="scientific">Cannabis sativa</name>
    <name type="common">Hemp</name>
    <name type="synonym">Marijuana</name>
    <dbReference type="NCBI Taxonomy" id="3483"/>
    <lineage>
        <taxon>Eukaryota</taxon>
        <taxon>Viridiplantae</taxon>
        <taxon>Streptophyta</taxon>
        <taxon>Embryophyta</taxon>
        <taxon>Tracheophyta</taxon>
        <taxon>Spermatophyta</taxon>
        <taxon>Magnoliopsida</taxon>
        <taxon>eudicotyledons</taxon>
        <taxon>Gunneridae</taxon>
        <taxon>Pentapetalae</taxon>
        <taxon>rosids</taxon>
        <taxon>fabids</taxon>
        <taxon>Rosales</taxon>
        <taxon>Cannabaceae</taxon>
        <taxon>Cannabis</taxon>
    </lineage>
</organism>
<accession>A0A803QCF3</accession>
<evidence type="ECO:0000313" key="3">
    <source>
        <dbReference type="EnsemblPlants" id="cds.evm.model.08.806"/>
    </source>
</evidence>
<dbReference type="Proteomes" id="UP000596661">
    <property type="component" value="Chromosome 8"/>
</dbReference>
<dbReference type="Gramene" id="evm.model.08.806">
    <property type="protein sequence ID" value="cds.evm.model.08.806"/>
    <property type="gene ID" value="evm.TU.08.806"/>
</dbReference>